<comment type="caution">
    <text evidence="5">The sequence shown here is derived from an EMBL/GenBank/DDBJ whole genome shotgun (WGS) entry which is preliminary data.</text>
</comment>
<reference evidence="5" key="1">
    <citation type="submission" date="2020-04" db="EMBL/GenBank/DDBJ databases">
        <title>Global-level population genomics supports evidence of horizontal gene transfer on evolution of Rhizobia in Lentils.</title>
        <authorList>
            <person name="Gai Y."/>
            <person name="Cook D."/>
            <person name="Riely B."/>
        </authorList>
    </citation>
    <scope>NUCLEOTIDE SEQUENCE</scope>
    <source>
        <strain evidence="5">TLR9</strain>
    </source>
</reference>
<gene>
    <name evidence="5" type="ORF">HFO74_15280</name>
</gene>
<name>A0AB35FFL7_9HYPH</name>
<evidence type="ECO:0000259" key="4">
    <source>
        <dbReference type="PROSITE" id="PS50977"/>
    </source>
</evidence>
<feature type="domain" description="HTH tetR-type" evidence="4">
    <location>
        <begin position="37"/>
        <end position="96"/>
    </location>
</feature>
<dbReference type="PRINTS" id="PR00455">
    <property type="entry name" value="HTHTETR"/>
</dbReference>
<proteinExistence type="predicted"/>
<dbReference type="InterPro" id="IPR001647">
    <property type="entry name" value="HTH_TetR"/>
</dbReference>
<dbReference type="PANTHER" id="PTHR30055:SF181">
    <property type="entry name" value="BLR6905 PROTEIN"/>
    <property type="match status" value="1"/>
</dbReference>
<dbReference type="EMBL" id="JAAXQQ010000004">
    <property type="protein sequence ID" value="MBY3064778.1"/>
    <property type="molecule type" value="Genomic_DNA"/>
</dbReference>
<evidence type="ECO:0000313" key="5">
    <source>
        <dbReference type="EMBL" id="MBY3064778.1"/>
    </source>
</evidence>
<dbReference type="AlphaFoldDB" id="A0AB35FFL7"/>
<dbReference type="PANTHER" id="PTHR30055">
    <property type="entry name" value="HTH-TYPE TRANSCRIPTIONAL REGULATOR RUTR"/>
    <property type="match status" value="1"/>
</dbReference>
<dbReference type="Gene3D" id="1.10.357.10">
    <property type="entry name" value="Tetracycline Repressor, domain 2"/>
    <property type="match status" value="1"/>
</dbReference>
<dbReference type="InterPro" id="IPR009057">
    <property type="entry name" value="Homeodomain-like_sf"/>
</dbReference>
<dbReference type="InterPro" id="IPR050109">
    <property type="entry name" value="HTH-type_TetR-like_transc_reg"/>
</dbReference>
<dbReference type="GO" id="GO:0003700">
    <property type="term" value="F:DNA-binding transcription factor activity"/>
    <property type="evidence" value="ECO:0007669"/>
    <property type="project" value="TreeGrafter"/>
</dbReference>
<evidence type="ECO:0000256" key="1">
    <source>
        <dbReference type="ARBA" id="ARBA00023125"/>
    </source>
</evidence>
<feature type="region of interest" description="Disordered" evidence="3">
    <location>
        <begin position="1"/>
        <end position="31"/>
    </location>
</feature>
<protein>
    <submittedName>
        <fullName evidence="5">TetR/AcrR family transcriptional regulator</fullName>
    </submittedName>
</protein>
<evidence type="ECO:0000256" key="3">
    <source>
        <dbReference type="SAM" id="MobiDB-lite"/>
    </source>
</evidence>
<organism evidence="5 6">
    <name type="scientific">Rhizobium laguerreae</name>
    <dbReference type="NCBI Taxonomy" id="1076926"/>
    <lineage>
        <taxon>Bacteria</taxon>
        <taxon>Pseudomonadati</taxon>
        <taxon>Pseudomonadota</taxon>
        <taxon>Alphaproteobacteria</taxon>
        <taxon>Hyphomicrobiales</taxon>
        <taxon>Rhizobiaceae</taxon>
        <taxon>Rhizobium/Agrobacterium group</taxon>
        <taxon>Rhizobium</taxon>
    </lineage>
</organism>
<evidence type="ECO:0000313" key="6">
    <source>
        <dbReference type="Proteomes" id="UP000758022"/>
    </source>
</evidence>
<dbReference type="PROSITE" id="PS50977">
    <property type="entry name" value="HTH_TETR_2"/>
    <property type="match status" value="1"/>
</dbReference>
<sequence length="234" mass="27306">MAVNASRQRASEKQSMTNQTKTTKPRSVGTAERFPFEQRREMILKKAIDMFAERGFDATTRELATHLGTTQPLLYKYFKTKDELIQEVYRRVFLDVWDTAWDEILVDRTRPIQERLIDFYQSYTNVIMNRGWMRIYLFAGLKNVGITSSYIRLVEERVIRRIAMEICASHGVQITKDSEARYMEIAWSLQGSIFYYGVRKYAYELDPGVPRDTVINDVVRIFVGSWPDTSALPG</sequence>
<dbReference type="Pfam" id="PF00440">
    <property type="entry name" value="TetR_N"/>
    <property type="match status" value="1"/>
</dbReference>
<dbReference type="GO" id="GO:0000976">
    <property type="term" value="F:transcription cis-regulatory region binding"/>
    <property type="evidence" value="ECO:0007669"/>
    <property type="project" value="TreeGrafter"/>
</dbReference>
<feature type="DNA-binding region" description="H-T-H motif" evidence="2">
    <location>
        <begin position="59"/>
        <end position="78"/>
    </location>
</feature>
<dbReference type="RefSeq" id="WP_221979401.1">
    <property type="nucleotide sequence ID" value="NZ_JAAXQQ010000004.1"/>
</dbReference>
<feature type="compositionally biased region" description="Polar residues" evidence="3">
    <location>
        <begin position="1"/>
        <end position="22"/>
    </location>
</feature>
<dbReference type="SUPFAM" id="SSF46689">
    <property type="entry name" value="Homeodomain-like"/>
    <property type="match status" value="1"/>
</dbReference>
<dbReference type="Proteomes" id="UP000758022">
    <property type="component" value="Unassembled WGS sequence"/>
</dbReference>
<keyword evidence="1 2" id="KW-0238">DNA-binding</keyword>
<evidence type="ECO:0000256" key="2">
    <source>
        <dbReference type="PROSITE-ProRule" id="PRU00335"/>
    </source>
</evidence>
<accession>A0AB35FFL7</accession>